<sequence length="54" mass="5697">MIHANPPEAREQLSRMIPMQRLGTPKEVASTAVFLASDSAGYVAGAELKVAGDI</sequence>
<gene>
    <name evidence="1" type="ORF">GNZ13_21940</name>
</gene>
<dbReference type="Gene3D" id="3.40.50.720">
    <property type="entry name" value="NAD(P)-binding Rossmann-like Domain"/>
    <property type="match status" value="1"/>
</dbReference>
<reference evidence="1 2" key="1">
    <citation type="submission" date="2019-11" db="EMBL/GenBank/DDBJ databases">
        <title>Metabolism of dissolved organic matter in forest soils.</title>
        <authorList>
            <person name="Cyle K.T."/>
            <person name="Wilhelm R.C."/>
            <person name="Martinez C.E."/>
        </authorList>
    </citation>
    <scope>NUCLEOTIDE SEQUENCE [LARGE SCALE GENOMIC DNA]</scope>
    <source>
        <strain evidence="1 2">5N</strain>
    </source>
</reference>
<evidence type="ECO:0000313" key="1">
    <source>
        <dbReference type="EMBL" id="NPT57165.1"/>
    </source>
</evidence>
<dbReference type="RefSeq" id="WP_172168017.1">
    <property type="nucleotide sequence ID" value="NZ_WOEZ01000117.1"/>
</dbReference>
<dbReference type="InterPro" id="IPR002347">
    <property type="entry name" value="SDR_fam"/>
</dbReference>
<comment type="caution">
    <text evidence="1">The sequence shown here is derived from an EMBL/GenBank/DDBJ whole genome shotgun (WGS) entry which is preliminary data.</text>
</comment>
<accession>A0A972SN00</accession>
<dbReference type="Pfam" id="PF13561">
    <property type="entry name" value="adh_short_C2"/>
    <property type="match status" value="1"/>
</dbReference>
<evidence type="ECO:0000313" key="2">
    <source>
        <dbReference type="Proteomes" id="UP000655523"/>
    </source>
</evidence>
<keyword evidence="2" id="KW-1185">Reference proteome</keyword>
<protein>
    <submittedName>
        <fullName evidence="1">SDR family oxidoreductase</fullName>
    </submittedName>
</protein>
<name>A0A972SN00_9BURK</name>
<organism evidence="1 2">
    <name type="scientific">Paraburkholderia elongata</name>
    <dbReference type="NCBI Taxonomy" id="2675747"/>
    <lineage>
        <taxon>Bacteria</taxon>
        <taxon>Pseudomonadati</taxon>
        <taxon>Pseudomonadota</taxon>
        <taxon>Betaproteobacteria</taxon>
        <taxon>Burkholderiales</taxon>
        <taxon>Burkholderiaceae</taxon>
        <taxon>Paraburkholderia</taxon>
    </lineage>
</organism>
<dbReference type="Proteomes" id="UP000655523">
    <property type="component" value="Unassembled WGS sequence"/>
</dbReference>
<dbReference type="SUPFAM" id="SSF51735">
    <property type="entry name" value="NAD(P)-binding Rossmann-fold domains"/>
    <property type="match status" value="1"/>
</dbReference>
<dbReference type="AlphaFoldDB" id="A0A972SN00"/>
<dbReference type="EMBL" id="WOEZ01000117">
    <property type="protein sequence ID" value="NPT57165.1"/>
    <property type="molecule type" value="Genomic_DNA"/>
</dbReference>
<proteinExistence type="predicted"/>
<dbReference type="InterPro" id="IPR036291">
    <property type="entry name" value="NAD(P)-bd_dom_sf"/>
</dbReference>